<sequence>MFFDGSPRKREDRADKRKAKSTGKSQAAATITLRPLIQELLIEQLAILVLFWEGIDGRNRKLATKSLTFPGRRTNLSLFGLLGNGILGTSTFGQLSLCEGFGLLPSFESQEMIQSRTGPDYSVEELIQDCLLVSEAIDQNANSEMQTHLCPSINGASRGMSSFKQDELAPFSER</sequence>
<reference evidence="2 3" key="1">
    <citation type="submission" date="2024-02" db="EMBL/GenBank/DDBJ databases">
        <authorList>
            <person name="Vignale AGUSTIN F."/>
            <person name="Sosa J E."/>
            <person name="Modenutti C."/>
        </authorList>
    </citation>
    <scope>NUCLEOTIDE SEQUENCE [LARGE SCALE GENOMIC DNA]</scope>
</reference>
<dbReference type="AlphaFoldDB" id="A0ABC8SF78"/>
<evidence type="ECO:0000256" key="1">
    <source>
        <dbReference type="SAM" id="MobiDB-lite"/>
    </source>
</evidence>
<organism evidence="2 3">
    <name type="scientific">Ilex paraguariensis</name>
    <name type="common">yerba mate</name>
    <dbReference type="NCBI Taxonomy" id="185542"/>
    <lineage>
        <taxon>Eukaryota</taxon>
        <taxon>Viridiplantae</taxon>
        <taxon>Streptophyta</taxon>
        <taxon>Embryophyta</taxon>
        <taxon>Tracheophyta</taxon>
        <taxon>Spermatophyta</taxon>
        <taxon>Magnoliopsida</taxon>
        <taxon>eudicotyledons</taxon>
        <taxon>Gunneridae</taxon>
        <taxon>Pentapetalae</taxon>
        <taxon>asterids</taxon>
        <taxon>campanulids</taxon>
        <taxon>Aquifoliales</taxon>
        <taxon>Aquifoliaceae</taxon>
        <taxon>Ilex</taxon>
    </lineage>
</organism>
<protein>
    <submittedName>
        <fullName evidence="2">Uncharacterized protein</fullName>
    </submittedName>
</protein>
<feature type="compositionally biased region" description="Basic and acidic residues" evidence="1">
    <location>
        <begin position="1"/>
        <end position="15"/>
    </location>
</feature>
<keyword evidence="3" id="KW-1185">Reference proteome</keyword>
<proteinExistence type="predicted"/>
<comment type="caution">
    <text evidence="2">The sequence shown here is derived from an EMBL/GenBank/DDBJ whole genome shotgun (WGS) entry which is preliminary data.</text>
</comment>
<dbReference type="EMBL" id="CAUOFW020002445">
    <property type="protein sequence ID" value="CAK9153718.1"/>
    <property type="molecule type" value="Genomic_DNA"/>
</dbReference>
<gene>
    <name evidence="2" type="ORF">ILEXP_LOCUS22009</name>
</gene>
<evidence type="ECO:0000313" key="3">
    <source>
        <dbReference type="Proteomes" id="UP001642360"/>
    </source>
</evidence>
<evidence type="ECO:0000313" key="2">
    <source>
        <dbReference type="EMBL" id="CAK9153718.1"/>
    </source>
</evidence>
<feature type="region of interest" description="Disordered" evidence="1">
    <location>
        <begin position="1"/>
        <end position="23"/>
    </location>
</feature>
<dbReference type="Proteomes" id="UP001642360">
    <property type="component" value="Unassembled WGS sequence"/>
</dbReference>
<accession>A0ABC8SF78</accession>
<name>A0ABC8SF78_9AQUA</name>